<evidence type="ECO:0000313" key="2">
    <source>
        <dbReference type="Proteomes" id="UP000287447"/>
    </source>
</evidence>
<name>A0A3S2W6U6_9PROT</name>
<protein>
    <recommendedName>
        <fullName evidence="3">STAS/SEC14 domain-containing protein</fullName>
    </recommendedName>
</protein>
<comment type="caution">
    <text evidence="1">The sequence shown here is derived from an EMBL/GenBank/DDBJ whole genome shotgun (WGS) entry which is preliminary data.</text>
</comment>
<accession>A0A3S2W6U6</accession>
<evidence type="ECO:0008006" key="3">
    <source>
        <dbReference type="Google" id="ProtNLM"/>
    </source>
</evidence>
<dbReference type="Proteomes" id="UP000287447">
    <property type="component" value="Unassembled WGS sequence"/>
</dbReference>
<gene>
    <name evidence="1" type="ORF">EOI86_22515</name>
</gene>
<dbReference type="OrthoDB" id="7877306at2"/>
<sequence>MPISYSILHDPDVLLVSYQGTVTNRDFLGGYKSAYADPRYIPGMPEISDMRRMQIYDIDMNAIQEMITWLAGRECLEGKIIQVGVLVSNELHDGVSRLYRAVSDVYGKEKLKNFADLRSALDWLPIDEADYPKVDTQLSALAGAPG</sequence>
<proteinExistence type="predicted"/>
<evidence type="ECO:0000313" key="1">
    <source>
        <dbReference type="EMBL" id="RVU33908.1"/>
    </source>
</evidence>
<dbReference type="AlphaFoldDB" id="A0A3S2W6U6"/>
<dbReference type="RefSeq" id="WP_127767938.1">
    <property type="nucleotide sequence ID" value="NZ_SADE01000004.1"/>
</dbReference>
<dbReference type="EMBL" id="SADE01000004">
    <property type="protein sequence ID" value="RVU33908.1"/>
    <property type="molecule type" value="Genomic_DNA"/>
</dbReference>
<organism evidence="1 2">
    <name type="scientific">Hwanghaeella grinnelliae</name>
    <dbReference type="NCBI Taxonomy" id="2500179"/>
    <lineage>
        <taxon>Bacteria</taxon>
        <taxon>Pseudomonadati</taxon>
        <taxon>Pseudomonadota</taxon>
        <taxon>Alphaproteobacteria</taxon>
        <taxon>Rhodospirillales</taxon>
        <taxon>Rhodospirillaceae</taxon>
        <taxon>Hwanghaeella</taxon>
    </lineage>
</organism>
<keyword evidence="2" id="KW-1185">Reference proteome</keyword>
<reference evidence="2" key="1">
    <citation type="submission" date="2019-01" db="EMBL/GenBank/DDBJ databases">
        <title>Gri0909 isolated from a small marine red alga.</title>
        <authorList>
            <person name="Kim J."/>
            <person name="Jeong S.E."/>
            <person name="Jeon C.O."/>
        </authorList>
    </citation>
    <scope>NUCLEOTIDE SEQUENCE [LARGE SCALE GENOMIC DNA]</scope>
    <source>
        <strain evidence="2">Gri0909</strain>
    </source>
</reference>